<evidence type="ECO:0000313" key="2">
    <source>
        <dbReference type="EMBL" id="SMF78140.1"/>
    </source>
</evidence>
<dbReference type="InterPro" id="IPR023401">
    <property type="entry name" value="ODC_N"/>
</dbReference>
<dbReference type="InterPro" id="IPR036291">
    <property type="entry name" value="NAD(P)-bd_dom_sf"/>
</dbReference>
<dbReference type="Gene3D" id="3.30.1780.10">
    <property type="entry name" value="ornithine cyclodeaminase, domain 1"/>
    <property type="match status" value="1"/>
</dbReference>
<dbReference type="SUPFAM" id="SSF51735">
    <property type="entry name" value="NAD(P)-binding Rossmann-fold domains"/>
    <property type="match status" value="1"/>
</dbReference>
<proteinExistence type="inferred from homology"/>
<name>A0A1X7H371_9SPHN</name>
<dbReference type="Proteomes" id="UP000192934">
    <property type="component" value="Chromosome I"/>
</dbReference>
<organism evidence="2 3">
    <name type="scientific">Allosphingosinicella indica</name>
    <dbReference type="NCBI Taxonomy" id="941907"/>
    <lineage>
        <taxon>Bacteria</taxon>
        <taxon>Pseudomonadati</taxon>
        <taxon>Pseudomonadota</taxon>
        <taxon>Alphaproteobacteria</taxon>
        <taxon>Sphingomonadales</taxon>
        <taxon>Sphingomonadaceae</taxon>
        <taxon>Allosphingosinicella</taxon>
    </lineage>
</organism>
<dbReference type="EMBL" id="LT840185">
    <property type="protein sequence ID" value="SMF78140.1"/>
    <property type="molecule type" value="Genomic_DNA"/>
</dbReference>
<dbReference type="Gene3D" id="3.40.50.720">
    <property type="entry name" value="NAD(P)-binding Rossmann-like Domain"/>
    <property type="match status" value="1"/>
</dbReference>
<comment type="similarity">
    <text evidence="1">Belongs to the ornithine cyclodeaminase/mu-crystallin family.</text>
</comment>
<accession>A0A1X7H371</accession>
<keyword evidence="3" id="KW-1185">Reference proteome</keyword>
<dbReference type="OrthoDB" id="9785971at2"/>
<dbReference type="PANTHER" id="PTHR13812">
    <property type="entry name" value="KETIMINE REDUCTASE MU-CRYSTALLIN"/>
    <property type="match status" value="1"/>
</dbReference>
<dbReference type="GO" id="GO:0016491">
    <property type="term" value="F:oxidoreductase activity"/>
    <property type="evidence" value="ECO:0007669"/>
    <property type="project" value="UniProtKB-ARBA"/>
</dbReference>
<dbReference type="Pfam" id="PF02423">
    <property type="entry name" value="OCD_Mu_crystall"/>
    <property type="match status" value="1"/>
</dbReference>
<sequence>MIVIGRDAVARHLPCDTCIALMREAMTALSRGETRQLPRGIVDLAGGRMFGTMPGALAADGVFGAKLISVFPDNFAAGRPSHQGVVALFDPNSGAPLAVLDANELTAIRTAAASAAASDVLARADARTLAILGYGEQAWRHVEAIRTVRPIASVTVWGRDTAKARAFAARVEAELGLAAEYAPSVAEAVAVADIVCAVTAASEPILHGAEVRPGTHVNLVGSGRDGPTEADVVLVAKARFFADHRDSVERQGAELRRAIAAGAVGGDHLLGEIGDVMDGRLAGRVGEEDVTIYKSLGHVVQDLASAWHVYRAALAAGTEPVDF</sequence>
<gene>
    <name evidence="2" type="ORF">SAMN06295910_2679</name>
</gene>
<dbReference type="AlphaFoldDB" id="A0A1X7H371"/>
<protein>
    <submittedName>
        <fullName evidence="2">Ornithine cyclodeaminase</fullName>
    </submittedName>
</protein>
<dbReference type="STRING" id="941907.SAMN06295910_2679"/>
<dbReference type="PIRSF" id="PIRSF001439">
    <property type="entry name" value="CryM"/>
    <property type="match status" value="1"/>
</dbReference>
<dbReference type="GO" id="GO:0042562">
    <property type="term" value="F:hormone binding"/>
    <property type="evidence" value="ECO:0007669"/>
    <property type="project" value="TreeGrafter"/>
</dbReference>
<dbReference type="RefSeq" id="WP_085219210.1">
    <property type="nucleotide sequence ID" value="NZ_LT840185.1"/>
</dbReference>
<dbReference type="InterPro" id="IPR003462">
    <property type="entry name" value="ODC_Mu_crystall"/>
</dbReference>
<evidence type="ECO:0000256" key="1">
    <source>
        <dbReference type="ARBA" id="ARBA00008903"/>
    </source>
</evidence>
<dbReference type="FunFam" id="3.40.50.720:FF:000311">
    <property type="entry name" value="Ornithine cyclodeaminase"/>
    <property type="match status" value="1"/>
</dbReference>
<dbReference type="GO" id="GO:0005737">
    <property type="term" value="C:cytoplasm"/>
    <property type="evidence" value="ECO:0007669"/>
    <property type="project" value="TreeGrafter"/>
</dbReference>
<evidence type="ECO:0000313" key="3">
    <source>
        <dbReference type="Proteomes" id="UP000192934"/>
    </source>
</evidence>
<dbReference type="PANTHER" id="PTHR13812:SF19">
    <property type="entry name" value="KETIMINE REDUCTASE MU-CRYSTALLIN"/>
    <property type="match status" value="1"/>
</dbReference>
<dbReference type="GO" id="GO:0019752">
    <property type="term" value="P:carboxylic acid metabolic process"/>
    <property type="evidence" value="ECO:0007669"/>
    <property type="project" value="UniProtKB-ARBA"/>
</dbReference>
<reference evidence="3" key="1">
    <citation type="submission" date="2017-04" db="EMBL/GenBank/DDBJ databases">
        <authorList>
            <person name="Varghese N."/>
            <person name="Submissions S."/>
        </authorList>
    </citation>
    <scope>NUCLEOTIDE SEQUENCE [LARGE SCALE GENOMIC DNA]</scope>
    <source>
        <strain evidence="3">Dd16</strain>
    </source>
</reference>